<dbReference type="VEuPathDB" id="FungiDB:HMPREF1541_09387"/>
<organism evidence="2 3">
    <name type="scientific">Cyphellophora europaea (strain CBS 101466)</name>
    <name type="common">Phialophora europaea</name>
    <dbReference type="NCBI Taxonomy" id="1220924"/>
    <lineage>
        <taxon>Eukaryota</taxon>
        <taxon>Fungi</taxon>
        <taxon>Dikarya</taxon>
        <taxon>Ascomycota</taxon>
        <taxon>Pezizomycotina</taxon>
        <taxon>Eurotiomycetes</taxon>
        <taxon>Chaetothyriomycetidae</taxon>
        <taxon>Chaetothyriales</taxon>
        <taxon>Cyphellophoraceae</taxon>
        <taxon>Cyphellophora</taxon>
    </lineage>
</organism>
<reference evidence="2 3" key="1">
    <citation type="submission" date="2013-03" db="EMBL/GenBank/DDBJ databases">
        <title>The Genome Sequence of Phialophora europaea CBS 101466.</title>
        <authorList>
            <consortium name="The Broad Institute Genomics Platform"/>
            <person name="Cuomo C."/>
            <person name="de Hoog S."/>
            <person name="Gorbushina A."/>
            <person name="Walker B."/>
            <person name="Young S.K."/>
            <person name="Zeng Q."/>
            <person name="Gargeya S."/>
            <person name="Fitzgerald M."/>
            <person name="Haas B."/>
            <person name="Abouelleil A."/>
            <person name="Allen A.W."/>
            <person name="Alvarado L."/>
            <person name="Arachchi H.M."/>
            <person name="Berlin A.M."/>
            <person name="Chapman S.B."/>
            <person name="Gainer-Dewar J."/>
            <person name="Goldberg J."/>
            <person name="Griggs A."/>
            <person name="Gujja S."/>
            <person name="Hansen M."/>
            <person name="Howarth C."/>
            <person name="Imamovic A."/>
            <person name="Ireland A."/>
            <person name="Larimer J."/>
            <person name="McCowan C."/>
            <person name="Murphy C."/>
            <person name="Pearson M."/>
            <person name="Poon T.W."/>
            <person name="Priest M."/>
            <person name="Roberts A."/>
            <person name="Saif S."/>
            <person name="Shea T."/>
            <person name="Sisk P."/>
            <person name="Sykes S."/>
            <person name="Wortman J."/>
            <person name="Nusbaum C."/>
            <person name="Birren B."/>
        </authorList>
    </citation>
    <scope>NUCLEOTIDE SEQUENCE [LARGE SCALE GENOMIC DNA]</scope>
    <source>
        <strain evidence="2 3">CBS 101466</strain>
    </source>
</reference>
<dbReference type="eggNOG" id="ENOG502SII7">
    <property type="taxonomic scope" value="Eukaryota"/>
</dbReference>
<dbReference type="HOGENOM" id="CLU_020027_8_2_1"/>
<keyword evidence="3" id="KW-1185">Reference proteome</keyword>
<protein>
    <recommendedName>
        <fullName evidence="1">Beta-lactamase-related domain-containing protein</fullName>
    </recommendedName>
</protein>
<dbReference type="AlphaFoldDB" id="W2SA94"/>
<evidence type="ECO:0000313" key="3">
    <source>
        <dbReference type="Proteomes" id="UP000030752"/>
    </source>
</evidence>
<name>W2SA94_CYPE1</name>
<dbReference type="InterPro" id="IPR012338">
    <property type="entry name" value="Beta-lactam/transpept-like"/>
</dbReference>
<dbReference type="InterPro" id="IPR001466">
    <property type="entry name" value="Beta-lactam-related"/>
</dbReference>
<dbReference type="EMBL" id="KB822712">
    <property type="protein sequence ID" value="ETN45555.1"/>
    <property type="molecule type" value="Genomic_DNA"/>
</dbReference>
<dbReference type="Proteomes" id="UP000030752">
    <property type="component" value="Unassembled WGS sequence"/>
</dbReference>
<dbReference type="PANTHER" id="PTHR43283">
    <property type="entry name" value="BETA-LACTAMASE-RELATED"/>
    <property type="match status" value="1"/>
</dbReference>
<evidence type="ECO:0000313" key="2">
    <source>
        <dbReference type="EMBL" id="ETN45555.1"/>
    </source>
</evidence>
<proteinExistence type="predicted"/>
<dbReference type="STRING" id="1220924.W2SA94"/>
<dbReference type="SUPFAM" id="SSF56601">
    <property type="entry name" value="beta-lactamase/transpeptidase-like"/>
    <property type="match status" value="1"/>
</dbReference>
<dbReference type="Gene3D" id="3.40.710.10">
    <property type="entry name" value="DD-peptidase/beta-lactamase superfamily"/>
    <property type="match status" value="1"/>
</dbReference>
<gene>
    <name evidence="2" type="ORF">HMPREF1541_09387</name>
</gene>
<sequence>MSKFFNKLEQLVASSTDDPHLESAADVLQDAGCSTASIAVLDNGEIISHCISSCGDDTDTLFQACSISKPTAGVAAMRLVDLGFFSVEDCIRDLLPNEIVKLLARDPRTEAAFNAVTVAHLMSHTAGLSVPSFPGYSDANHVPTVNQLLQGRENSNTMRIQFCSVPGADFIYSGGGITILQCLMEHATKMSFPALMQKHVFEPLGMTRSCYTLKAGENATRCFWNGYKECEAQWHYQPESGAAGLWTTPTDLLKLGRGVQKSLTGDGILRKATAERMLTRVTKDIALTWFVNSIGFGHSGGNFPGFRCQLIAYADLPQNGSSEPKPQIPQDCGMTVMTNSASANPAMWKLLHAISYLKSWPEIPLFFMAADYKAPFRSLETGYADSWKEWIGWWGKWQIAECSGMPVAGVDGVLLNLRPAAIPARHYGGGQQSIDLLLDGTEQMLRLGFDGVKRIVELWNGSMGTCETLKAITYA</sequence>
<dbReference type="OrthoDB" id="5946976at2759"/>
<dbReference type="RefSeq" id="XP_008712283.1">
    <property type="nucleotide sequence ID" value="XM_008714061.1"/>
</dbReference>
<evidence type="ECO:0000259" key="1">
    <source>
        <dbReference type="Pfam" id="PF00144"/>
    </source>
</evidence>
<accession>W2SA94</accession>
<dbReference type="InterPro" id="IPR050789">
    <property type="entry name" value="Diverse_Enzym_Activities"/>
</dbReference>
<dbReference type="GeneID" id="19976726"/>
<feature type="domain" description="Beta-lactamase-related" evidence="1">
    <location>
        <begin position="29"/>
        <end position="344"/>
    </location>
</feature>
<dbReference type="InParanoid" id="W2SA94"/>
<dbReference type="Pfam" id="PF00144">
    <property type="entry name" value="Beta-lactamase"/>
    <property type="match status" value="1"/>
</dbReference>